<evidence type="ECO:0000256" key="5">
    <source>
        <dbReference type="ARBA" id="ARBA00024045"/>
    </source>
</evidence>
<dbReference type="OrthoDB" id="689350at2759"/>
<dbReference type="GO" id="GO:0046872">
    <property type="term" value="F:metal ion binding"/>
    <property type="evidence" value="ECO:0007669"/>
    <property type="project" value="UniProtKB-KW"/>
</dbReference>
<evidence type="ECO:0000256" key="6">
    <source>
        <dbReference type="SAM" id="MobiDB-lite"/>
    </source>
</evidence>
<dbReference type="Proteomes" id="UP000325577">
    <property type="component" value="Linkage Group LG10"/>
</dbReference>
<feature type="region of interest" description="Disordered" evidence="6">
    <location>
        <begin position="176"/>
        <end position="304"/>
    </location>
</feature>
<evidence type="ECO:0000313" key="8">
    <source>
        <dbReference type="EMBL" id="KAA8545086.1"/>
    </source>
</evidence>
<dbReference type="Gene3D" id="3.30.70.100">
    <property type="match status" value="1"/>
</dbReference>
<accession>A0A5J5BR66</accession>
<sequence>MSKQDFTRTQQTCVLKVSIHCDGCKRKVKKLLHKIDGVHSTAIDVDQGKVIVSGNVDPAILIKKLVKSGKHAELWGAQRAPNYLNHQFKNMQIEFGKGGKDNKSQKGGKDQQKGGKQAQQQMQHVKGSKDLKQVPSKDQKSVKFNLVDNEFGSDDDFDDFDDDEFDDEFDDYGFDDHHHGPTKMGPIMGGGHGPQWPNGMMSGHDKKGAGGNGGNAKKGGSFEIPVNVKGMGGKNDGKNGNGGKNGGGNHKGGNQNQGGGAGKNGGGLPGEGKNSGGNIKGATNGGNNYDSWGKKGGGKNEGGHVMNNMQNGFHGINVNNGAGGRNVGQMGQMGQMGNYPMSHIPAVQGLPAAAAMNGGHYQGMAPGNPYNQQYMAMMMNQRQANGNNMYQPMMYARPHPAMSYGAPPVTTDYTHLFSDENTSSCSVM</sequence>
<keyword evidence="4" id="KW-0449">Lipoprotein</keyword>
<dbReference type="InterPro" id="IPR006121">
    <property type="entry name" value="HMA_dom"/>
</dbReference>
<comment type="similarity">
    <text evidence="5">Belongs to the HIPP family.</text>
</comment>
<dbReference type="PROSITE" id="PS50846">
    <property type="entry name" value="HMA_2"/>
    <property type="match status" value="1"/>
</dbReference>
<dbReference type="GO" id="GO:0016020">
    <property type="term" value="C:membrane"/>
    <property type="evidence" value="ECO:0007669"/>
    <property type="project" value="UniProtKB-SubCell"/>
</dbReference>
<evidence type="ECO:0000313" key="9">
    <source>
        <dbReference type="Proteomes" id="UP000325577"/>
    </source>
</evidence>
<dbReference type="PANTHER" id="PTHR45868">
    <property type="entry name" value="HEAVY METAL-ASSOCIATED ISOPRENYLATED PLANT PROTEIN 33-RELATED"/>
    <property type="match status" value="1"/>
</dbReference>
<keyword evidence="4" id="KW-0636">Prenylation</keyword>
<protein>
    <recommendedName>
        <fullName evidence="7">HMA domain-containing protein</fullName>
    </recommendedName>
</protein>
<feature type="compositionally biased region" description="Basic and acidic residues" evidence="6">
    <location>
        <begin position="97"/>
        <end position="113"/>
    </location>
</feature>
<dbReference type="Pfam" id="PF00403">
    <property type="entry name" value="HMA"/>
    <property type="match status" value="1"/>
</dbReference>
<evidence type="ECO:0000259" key="7">
    <source>
        <dbReference type="PROSITE" id="PS50846"/>
    </source>
</evidence>
<feature type="region of interest" description="Disordered" evidence="6">
    <location>
        <begin position="95"/>
        <end position="143"/>
    </location>
</feature>
<dbReference type="AlphaFoldDB" id="A0A5J5BR66"/>
<keyword evidence="2" id="KW-0488">Methylation</keyword>
<feature type="compositionally biased region" description="Basic and acidic residues" evidence="6">
    <location>
        <begin position="127"/>
        <end position="141"/>
    </location>
</feature>
<dbReference type="EMBL" id="CM018033">
    <property type="protein sequence ID" value="KAA8545086.1"/>
    <property type="molecule type" value="Genomic_DNA"/>
</dbReference>
<keyword evidence="9" id="KW-1185">Reference proteome</keyword>
<evidence type="ECO:0000256" key="4">
    <source>
        <dbReference type="ARBA" id="ARBA00023289"/>
    </source>
</evidence>
<proteinExistence type="inferred from homology"/>
<evidence type="ECO:0000256" key="3">
    <source>
        <dbReference type="ARBA" id="ARBA00022723"/>
    </source>
</evidence>
<evidence type="ECO:0000256" key="1">
    <source>
        <dbReference type="ARBA" id="ARBA00004170"/>
    </source>
</evidence>
<evidence type="ECO:0000256" key="2">
    <source>
        <dbReference type="ARBA" id="ARBA00022481"/>
    </source>
</evidence>
<dbReference type="PANTHER" id="PTHR45868:SF93">
    <property type="entry name" value="OS12G0144600 PROTEIN"/>
    <property type="match status" value="1"/>
</dbReference>
<gene>
    <name evidence="8" type="ORF">F0562_019870</name>
</gene>
<reference evidence="8 9" key="1">
    <citation type="submission" date="2019-09" db="EMBL/GenBank/DDBJ databases">
        <title>A chromosome-level genome assembly of the Chinese tupelo Nyssa sinensis.</title>
        <authorList>
            <person name="Yang X."/>
            <person name="Kang M."/>
            <person name="Yang Y."/>
            <person name="Xiong H."/>
            <person name="Wang M."/>
            <person name="Zhang Z."/>
            <person name="Wang Z."/>
            <person name="Wu H."/>
            <person name="Ma T."/>
            <person name="Liu J."/>
            <person name="Xi Z."/>
        </authorList>
    </citation>
    <scope>NUCLEOTIDE SEQUENCE [LARGE SCALE GENOMIC DNA]</scope>
    <source>
        <strain evidence="8">J267</strain>
        <tissue evidence="8">Leaf</tissue>
    </source>
</reference>
<comment type="subcellular location">
    <subcellularLocation>
        <location evidence="1">Membrane</location>
        <topology evidence="1">Peripheral membrane protein</topology>
    </subcellularLocation>
</comment>
<dbReference type="CDD" id="cd00371">
    <property type="entry name" value="HMA"/>
    <property type="match status" value="1"/>
</dbReference>
<feature type="compositionally biased region" description="Gly residues" evidence="6">
    <location>
        <begin position="230"/>
        <end position="279"/>
    </location>
</feature>
<feature type="domain" description="HMA" evidence="7">
    <location>
        <begin position="10"/>
        <end position="73"/>
    </location>
</feature>
<organism evidence="8 9">
    <name type="scientific">Nyssa sinensis</name>
    <dbReference type="NCBI Taxonomy" id="561372"/>
    <lineage>
        <taxon>Eukaryota</taxon>
        <taxon>Viridiplantae</taxon>
        <taxon>Streptophyta</taxon>
        <taxon>Embryophyta</taxon>
        <taxon>Tracheophyta</taxon>
        <taxon>Spermatophyta</taxon>
        <taxon>Magnoliopsida</taxon>
        <taxon>eudicotyledons</taxon>
        <taxon>Gunneridae</taxon>
        <taxon>Pentapetalae</taxon>
        <taxon>asterids</taxon>
        <taxon>Cornales</taxon>
        <taxon>Nyssaceae</taxon>
        <taxon>Nyssa</taxon>
    </lineage>
</organism>
<feature type="compositionally biased region" description="Low complexity" evidence="6">
    <location>
        <begin position="114"/>
        <end position="125"/>
    </location>
</feature>
<dbReference type="InterPro" id="IPR036163">
    <property type="entry name" value="HMA_dom_sf"/>
</dbReference>
<name>A0A5J5BR66_9ASTE</name>
<dbReference type="FunFam" id="3.30.70.100:FF:000008">
    <property type="entry name" value="Copper transport protein ATOX1"/>
    <property type="match status" value="1"/>
</dbReference>
<dbReference type="GO" id="GO:0009626">
    <property type="term" value="P:plant-type hypersensitive response"/>
    <property type="evidence" value="ECO:0007669"/>
    <property type="project" value="UniProtKB-KW"/>
</dbReference>
<keyword evidence="3" id="KW-0479">Metal-binding</keyword>
<dbReference type="SUPFAM" id="SSF55008">
    <property type="entry name" value="HMA, heavy metal-associated domain"/>
    <property type="match status" value="1"/>
</dbReference>